<dbReference type="SUPFAM" id="SSF48403">
    <property type="entry name" value="Ankyrin repeat"/>
    <property type="match status" value="1"/>
</dbReference>
<dbReference type="GO" id="GO:0051059">
    <property type="term" value="F:NF-kappaB binding"/>
    <property type="evidence" value="ECO:0007669"/>
    <property type="project" value="TreeGrafter"/>
</dbReference>
<keyword evidence="6" id="KW-1185">Reference proteome</keyword>
<evidence type="ECO:0000256" key="2">
    <source>
        <dbReference type="ARBA" id="ARBA00023043"/>
    </source>
</evidence>
<evidence type="ECO:0000256" key="1">
    <source>
        <dbReference type="ARBA" id="ARBA00022737"/>
    </source>
</evidence>
<dbReference type="InterPro" id="IPR036770">
    <property type="entry name" value="Ankyrin_rpt-contain_sf"/>
</dbReference>
<protein>
    <submittedName>
        <fullName evidence="5">NF-kappaB inhibitor-like protein</fullName>
    </submittedName>
</protein>
<keyword evidence="1" id="KW-0677">Repeat</keyword>
<accession>A0A2G8LR48</accession>
<dbReference type="PROSITE" id="PS50297">
    <property type="entry name" value="ANK_REP_REGION"/>
    <property type="match status" value="2"/>
</dbReference>
<dbReference type="SMART" id="SM00248">
    <property type="entry name" value="ANK"/>
    <property type="match status" value="6"/>
</dbReference>
<proteinExistence type="predicted"/>
<dbReference type="EMBL" id="MRZV01000007">
    <property type="protein sequence ID" value="PIK62705.1"/>
    <property type="molecule type" value="Genomic_DNA"/>
</dbReference>
<evidence type="ECO:0000256" key="4">
    <source>
        <dbReference type="SAM" id="MobiDB-lite"/>
    </source>
</evidence>
<dbReference type="GO" id="GO:0005829">
    <property type="term" value="C:cytosol"/>
    <property type="evidence" value="ECO:0007669"/>
    <property type="project" value="TreeGrafter"/>
</dbReference>
<dbReference type="InterPro" id="IPR002110">
    <property type="entry name" value="Ankyrin_rpt"/>
</dbReference>
<dbReference type="AlphaFoldDB" id="A0A2G8LR48"/>
<feature type="repeat" description="ANK" evidence="3">
    <location>
        <begin position="373"/>
        <end position="405"/>
    </location>
</feature>
<keyword evidence="2 3" id="KW-0040">ANK repeat</keyword>
<dbReference type="Pfam" id="PF00023">
    <property type="entry name" value="Ank"/>
    <property type="match status" value="1"/>
</dbReference>
<dbReference type="PROSITE" id="PS50088">
    <property type="entry name" value="ANK_REPEAT"/>
    <property type="match status" value="3"/>
</dbReference>
<dbReference type="PANTHER" id="PTHR46680">
    <property type="entry name" value="NF-KAPPA-B INHIBITOR ALPHA"/>
    <property type="match status" value="1"/>
</dbReference>
<feature type="repeat" description="ANK" evidence="3">
    <location>
        <begin position="305"/>
        <end position="337"/>
    </location>
</feature>
<dbReference type="Gene3D" id="1.25.40.20">
    <property type="entry name" value="Ankyrin repeat-containing domain"/>
    <property type="match status" value="1"/>
</dbReference>
<dbReference type="Proteomes" id="UP000230750">
    <property type="component" value="Unassembled WGS sequence"/>
</dbReference>
<feature type="repeat" description="ANK" evidence="3">
    <location>
        <begin position="218"/>
        <end position="250"/>
    </location>
</feature>
<gene>
    <name evidence="5" type="ORF">BSL78_00400</name>
</gene>
<name>A0A2G8LR48_STIJA</name>
<dbReference type="PANTHER" id="PTHR46680:SF3">
    <property type="entry name" value="NF-KAPPA-B INHIBITOR CACTUS"/>
    <property type="match status" value="1"/>
</dbReference>
<dbReference type="STRING" id="307972.A0A2G8LR48"/>
<dbReference type="OrthoDB" id="10254947at2759"/>
<evidence type="ECO:0000256" key="3">
    <source>
        <dbReference type="PROSITE-ProRule" id="PRU00023"/>
    </source>
</evidence>
<reference evidence="5 6" key="1">
    <citation type="journal article" date="2017" name="PLoS Biol.">
        <title>The sea cucumber genome provides insights into morphological evolution and visceral regeneration.</title>
        <authorList>
            <person name="Zhang X."/>
            <person name="Sun L."/>
            <person name="Yuan J."/>
            <person name="Sun Y."/>
            <person name="Gao Y."/>
            <person name="Zhang L."/>
            <person name="Li S."/>
            <person name="Dai H."/>
            <person name="Hamel J.F."/>
            <person name="Liu C."/>
            <person name="Yu Y."/>
            <person name="Liu S."/>
            <person name="Lin W."/>
            <person name="Guo K."/>
            <person name="Jin S."/>
            <person name="Xu P."/>
            <person name="Storey K.B."/>
            <person name="Huan P."/>
            <person name="Zhang T."/>
            <person name="Zhou Y."/>
            <person name="Zhang J."/>
            <person name="Lin C."/>
            <person name="Li X."/>
            <person name="Xing L."/>
            <person name="Huo D."/>
            <person name="Sun M."/>
            <person name="Wang L."/>
            <person name="Mercier A."/>
            <person name="Li F."/>
            <person name="Yang H."/>
            <person name="Xiang J."/>
        </authorList>
    </citation>
    <scope>NUCLEOTIDE SEQUENCE [LARGE SCALE GENOMIC DNA]</scope>
    <source>
        <strain evidence="5">Shaxun</strain>
        <tissue evidence="5">Muscle</tissue>
    </source>
</reference>
<dbReference type="Pfam" id="PF12796">
    <property type="entry name" value="Ank_2"/>
    <property type="match status" value="2"/>
</dbReference>
<dbReference type="InterPro" id="IPR051070">
    <property type="entry name" value="NF-kappa-B_inhibitor"/>
</dbReference>
<evidence type="ECO:0000313" key="6">
    <source>
        <dbReference type="Proteomes" id="UP000230750"/>
    </source>
</evidence>
<dbReference type="GO" id="GO:0071356">
    <property type="term" value="P:cellular response to tumor necrosis factor"/>
    <property type="evidence" value="ECO:0007669"/>
    <property type="project" value="TreeGrafter"/>
</dbReference>
<sequence>MAGSRDEDHDRLMFESTDIEDDSVPFRKPTRFLKDKSDGIYCKEQSDAEPSYNTALLCDSIASTDSGISSIRSKSTIPSITSTTNSGISSSTSSFSQSSDGYTLSSQFNELKLSNTPTSTCDTIPSSTLESESVTKGLELERIVNEEPTSDIFSSTVQNQGYTKDTYSGGLKLTDKAYKPNQDGDMSLHLAIIFMNSEVALILISLLPVKYINHYNNLLQTPLHLSVLTRQPRVTRALLMAGASLEAPDRNGNTALHLACLNNFMDCAGALTHRVSVAEYREFLGDKKPLLLPQTPQSLEVKNYEGYTCTHIATFNENFQLLAYLVHLGANISAADDKSGRRPIHYAVELGNLELTTFIVSRLSANVNATTFDLNTPLHVAAGRDLHRLVYFLLESGASRNAINCEGLTPYQVAKSDIMKSALRTVEYNDFTICGGGAGV</sequence>
<organism evidence="5 6">
    <name type="scientific">Stichopus japonicus</name>
    <name type="common">Sea cucumber</name>
    <dbReference type="NCBI Taxonomy" id="307972"/>
    <lineage>
        <taxon>Eukaryota</taxon>
        <taxon>Metazoa</taxon>
        <taxon>Echinodermata</taxon>
        <taxon>Eleutherozoa</taxon>
        <taxon>Echinozoa</taxon>
        <taxon>Holothuroidea</taxon>
        <taxon>Aspidochirotacea</taxon>
        <taxon>Aspidochirotida</taxon>
        <taxon>Stichopodidae</taxon>
        <taxon>Apostichopus</taxon>
    </lineage>
</organism>
<comment type="caution">
    <text evidence="5">The sequence shown here is derived from an EMBL/GenBank/DDBJ whole genome shotgun (WGS) entry which is preliminary data.</text>
</comment>
<feature type="region of interest" description="Disordered" evidence="4">
    <location>
        <begin position="77"/>
        <end position="96"/>
    </location>
</feature>
<evidence type="ECO:0000313" key="5">
    <source>
        <dbReference type="EMBL" id="PIK62705.1"/>
    </source>
</evidence>